<name>A0A9X4JVM8_9FIRM</name>
<dbReference type="Pfam" id="PF00905">
    <property type="entry name" value="Transpeptidase"/>
    <property type="match status" value="1"/>
</dbReference>
<sequence length="708" mass="77167">MQTTNILIRKRITILFLTTVAVFLFLVLRLGWLQLVEGDRLRAEALDIRTRDVPVEAKRGAILDRNGNELVTSISVDSAYAFPPQIVDKRGTADKIAGALGMDKEDVYKKLTQNVGFVWLKRRIDYESSQKLKALKIDGVELVEENRRFYRQDSLAAHLLGFVGDDNQGLTGCESVYDNELRGVPGRIVIEKDAVGRSIPEAVHKYIPSVPGNNLVLTIDQTIQFFVERELDKITESYHPKLAVMIVMNPKTGEILAMGNRPTFNPGEWQRYPQSVWDHNPSIWYNYEPGSTFKIITAASALEEGAVRTSDTFNDPGFIKVADRTIRCWYDGGHGLQTFEEVCQNSCNPGFITVGLRLGKEKFYKYINKFGLDQKTGISLPGEEVGIQIPENEATDLNIATMSIGQSIAVTPIQLACAASAVANGGVLLKPTLVKAITDPNGKVLKEFKAEPVRQVISKDTAQTLMRLLTNVVQKGTGRNAFVDGYGAAGKTGTAQVVGPGGYVDGKYVASFMGFAPADDPQIAALVMVAEPNGPNYFGSQVAAPAFKAVALDSLHYLKVPERTEIEKPRDPFMFQEPKSRVVVPNVVNYPVEDAQKVLKNAGFVVQTRGQGGFVSNQVPKGGVDVLNGSTVILELQEIDASNEVAMPDLKGLTIKEAGSLLEKLGLVLSPAGTGLAIGQQSPPGSKVPRGTTINVEFGESFVQTLHD</sequence>
<dbReference type="Gene3D" id="3.30.10.20">
    <property type="match status" value="2"/>
</dbReference>
<dbReference type="CDD" id="cd06575">
    <property type="entry name" value="PASTA_Pbp2x-like_2"/>
    <property type="match status" value="1"/>
</dbReference>
<dbReference type="Gene3D" id="3.30.450.330">
    <property type="match status" value="1"/>
</dbReference>
<dbReference type="NCBIfam" id="TIGR02214">
    <property type="entry name" value="spoVD_pbp"/>
    <property type="match status" value="1"/>
</dbReference>
<dbReference type="SUPFAM" id="SSF56601">
    <property type="entry name" value="beta-lactamase/transpeptidase-like"/>
    <property type="match status" value="1"/>
</dbReference>
<dbReference type="GO" id="GO:0008658">
    <property type="term" value="F:penicillin binding"/>
    <property type="evidence" value="ECO:0007669"/>
    <property type="project" value="InterPro"/>
</dbReference>
<evidence type="ECO:0000259" key="5">
    <source>
        <dbReference type="PROSITE" id="PS51178"/>
    </source>
</evidence>
<dbReference type="InterPro" id="IPR001460">
    <property type="entry name" value="PCN-bd_Tpept"/>
</dbReference>
<dbReference type="Gene3D" id="3.90.1310.10">
    <property type="entry name" value="Penicillin-binding protein 2a (Domain 2)"/>
    <property type="match status" value="1"/>
</dbReference>
<comment type="caution">
    <text evidence="6">The sequence shown here is derived from an EMBL/GenBank/DDBJ whole genome shotgun (WGS) entry which is preliminary data.</text>
</comment>
<evidence type="ECO:0000256" key="1">
    <source>
        <dbReference type="ARBA" id="ARBA00004370"/>
    </source>
</evidence>
<feature type="domain" description="PASTA" evidence="5">
    <location>
        <begin position="576"/>
        <end position="638"/>
    </location>
</feature>
<keyword evidence="3 4" id="KW-0472">Membrane</keyword>
<feature type="domain" description="PASTA" evidence="5">
    <location>
        <begin position="641"/>
        <end position="700"/>
    </location>
</feature>
<dbReference type="Pfam" id="PF03793">
    <property type="entry name" value="PASTA"/>
    <property type="match status" value="2"/>
</dbReference>
<protein>
    <submittedName>
        <fullName evidence="6">Stage V sporulation protein D</fullName>
    </submittedName>
</protein>
<dbReference type="InterPro" id="IPR012338">
    <property type="entry name" value="Beta-lactam/transpept-like"/>
</dbReference>
<dbReference type="SUPFAM" id="SSF54184">
    <property type="entry name" value="Penicillin-binding protein 2x (pbp-2x), c-terminal domain"/>
    <property type="match status" value="2"/>
</dbReference>
<dbReference type="PROSITE" id="PS51178">
    <property type="entry name" value="PASTA"/>
    <property type="match status" value="2"/>
</dbReference>
<reference evidence="6" key="1">
    <citation type="submission" date="2022-02" db="EMBL/GenBank/DDBJ databases">
        <authorList>
            <person name="Leng L."/>
        </authorList>
    </citation>
    <scope>NUCLEOTIDE SEQUENCE</scope>
    <source>
        <strain evidence="6">JI</strain>
    </source>
</reference>
<keyword evidence="4" id="KW-0812">Transmembrane</keyword>
<keyword evidence="7" id="KW-1185">Reference proteome</keyword>
<proteinExistence type="inferred from homology"/>
<comment type="similarity">
    <text evidence="2">Belongs to the transpeptidase family.</text>
</comment>
<evidence type="ECO:0000313" key="7">
    <source>
        <dbReference type="Proteomes" id="UP001154312"/>
    </source>
</evidence>
<comment type="subcellular location">
    <subcellularLocation>
        <location evidence="1">Membrane</location>
    </subcellularLocation>
</comment>
<feature type="transmembrane region" description="Helical" evidence="4">
    <location>
        <begin position="12"/>
        <end position="32"/>
    </location>
</feature>
<evidence type="ECO:0000256" key="2">
    <source>
        <dbReference type="ARBA" id="ARBA00007171"/>
    </source>
</evidence>
<evidence type="ECO:0000313" key="6">
    <source>
        <dbReference type="EMBL" id="MDF9408636.1"/>
    </source>
</evidence>
<dbReference type="SUPFAM" id="SSF56519">
    <property type="entry name" value="Penicillin binding protein dimerisation domain"/>
    <property type="match status" value="1"/>
</dbReference>
<dbReference type="Gene3D" id="3.40.710.10">
    <property type="entry name" value="DD-peptidase/beta-lactamase superfamily"/>
    <property type="match status" value="1"/>
</dbReference>
<dbReference type="EMBL" id="JAKOAV010000016">
    <property type="protein sequence ID" value="MDF9408636.1"/>
    <property type="molecule type" value="Genomic_DNA"/>
</dbReference>
<evidence type="ECO:0000256" key="4">
    <source>
        <dbReference type="SAM" id="Phobius"/>
    </source>
</evidence>
<gene>
    <name evidence="6" type="ORF">L7E55_09750</name>
</gene>
<dbReference type="Proteomes" id="UP001154312">
    <property type="component" value="Unassembled WGS sequence"/>
</dbReference>
<dbReference type="InterPro" id="IPR005311">
    <property type="entry name" value="PBP_dimer"/>
</dbReference>
<dbReference type="GO" id="GO:0071555">
    <property type="term" value="P:cell wall organization"/>
    <property type="evidence" value="ECO:0007669"/>
    <property type="project" value="TreeGrafter"/>
</dbReference>
<dbReference type="InterPro" id="IPR005543">
    <property type="entry name" value="PASTA_dom"/>
</dbReference>
<dbReference type="Gene3D" id="1.10.150.770">
    <property type="match status" value="1"/>
</dbReference>
<dbReference type="PANTHER" id="PTHR30627:SF1">
    <property type="entry name" value="PEPTIDOGLYCAN D,D-TRANSPEPTIDASE FTSI"/>
    <property type="match status" value="1"/>
</dbReference>
<dbReference type="AlphaFoldDB" id="A0A9X4JVM8"/>
<dbReference type="RefSeq" id="WP_277443975.1">
    <property type="nucleotide sequence ID" value="NZ_JAKOAV010000016.1"/>
</dbReference>
<dbReference type="PANTHER" id="PTHR30627">
    <property type="entry name" value="PEPTIDOGLYCAN D,D-TRANSPEPTIDASE"/>
    <property type="match status" value="1"/>
</dbReference>
<dbReference type="SMART" id="SM00740">
    <property type="entry name" value="PASTA"/>
    <property type="match status" value="2"/>
</dbReference>
<organism evidence="6 7">
    <name type="scientific">Pelotomaculum isophthalicicum JI</name>
    <dbReference type="NCBI Taxonomy" id="947010"/>
    <lineage>
        <taxon>Bacteria</taxon>
        <taxon>Bacillati</taxon>
        <taxon>Bacillota</taxon>
        <taxon>Clostridia</taxon>
        <taxon>Eubacteriales</taxon>
        <taxon>Desulfotomaculaceae</taxon>
        <taxon>Pelotomaculum</taxon>
    </lineage>
</organism>
<keyword evidence="4" id="KW-1133">Transmembrane helix</keyword>
<dbReference type="Pfam" id="PF03717">
    <property type="entry name" value="PBP_dimer"/>
    <property type="match status" value="1"/>
</dbReference>
<dbReference type="GO" id="GO:0005886">
    <property type="term" value="C:plasma membrane"/>
    <property type="evidence" value="ECO:0007669"/>
    <property type="project" value="TreeGrafter"/>
</dbReference>
<evidence type="ECO:0000256" key="3">
    <source>
        <dbReference type="ARBA" id="ARBA00023136"/>
    </source>
</evidence>
<dbReference type="InterPro" id="IPR050515">
    <property type="entry name" value="Beta-lactam/transpept"/>
</dbReference>
<dbReference type="InterPro" id="IPR036138">
    <property type="entry name" value="PBP_dimer_sf"/>
</dbReference>
<dbReference type="InterPro" id="IPR011927">
    <property type="entry name" value="SpoVD_pbp"/>
</dbReference>
<accession>A0A9X4JVM8</accession>